<feature type="chain" id="PRO_5009797887" description="PrsW family intramembrane metalloprotease" evidence="2">
    <location>
        <begin position="27"/>
        <end position="556"/>
    </location>
</feature>
<feature type="transmembrane region" description="Helical" evidence="1">
    <location>
        <begin position="145"/>
        <end position="163"/>
    </location>
</feature>
<name>A0A0S1SU49_9BACT</name>
<feature type="transmembrane region" description="Helical" evidence="1">
    <location>
        <begin position="405"/>
        <end position="428"/>
    </location>
</feature>
<feature type="transmembrane region" description="Helical" evidence="1">
    <location>
        <begin position="464"/>
        <end position="486"/>
    </location>
</feature>
<organism evidence="3 4">
    <name type="scientific">Candidatus Peribacter riflensis</name>
    <dbReference type="NCBI Taxonomy" id="1735162"/>
    <lineage>
        <taxon>Bacteria</taxon>
        <taxon>Candidatus Peregrinibacteriota</taxon>
        <taxon>Candidatus Peribacteria</taxon>
        <taxon>Candidatus Peribacterales</taxon>
        <taxon>Candidatus Peribacteraceae</taxon>
        <taxon>Candidatus Peribacter</taxon>
    </lineage>
</organism>
<evidence type="ECO:0000313" key="3">
    <source>
        <dbReference type="EMBL" id="ALM12981.1"/>
    </source>
</evidence>
<accession>A0A0S1SJS6</accession>
<dbReference type="InterPro" id="IPR026898">
    <property type="entry name" value="PrsW"/>
</dbReference>
<feature type="transmembrane region" description="Helical" evidence="1">
    <location>
        <begin position="256"/>
        <end position="274"/>
    </location>
</feature>
<feature type="transmembrane region" description="Helical" evidence="1">
    <location>
        <begin position="121"/>
        <end position="138"/>
    </location>
</feature>
<reference evidence="4" key="1">
    <citation type="submission" date="2015-10" db="EMBL/GenBank/DDBJ databases">
        <title>Analysis of five complete genome sequences for members of the class Peribacteria in the recently recognized Peregrinibacteria bacterial phylum.</title>
        <authorList>
            <person name="Anantharaman K."/>
            <person name="Brown C.T."/>
            <person name="Burstein D."/>
            <person name="Castelle C.J."/>
            <person name="Probst A.J."/>
            <person name="Thomas B.C."/>
            <person name="Williams K.H."/>
            <person name="Banfield J.F."/>
        </authorList>
    </citation>
    <scope>NUCLEOTIDE SEQUENCE [LARGE SCALE GENOMIC DNA]</scope>
</reference>
<dbReference type="GO" id="GO:0008233">
    <property type="term" value="F:peptidase activity"/>
    <property type="evidence" value="ECO:0007669"/>
    <property type="project" value="InterPro"/>
</dbReference>
<dbReference type="Pfam" id="PF13367">
    <property type="entry name" value="PrsW-protease"/>
    <property type="match status" value="1"/>
</dbReference>
<feature type="signal peptide" evidence="2">
    <location>
        <begin position="1"/>
        <end position="26"/>
    </location>
</feature>
<feature type="transmembrane region" description="Helical" evidence="1">
    <location>
        <begin position="200"/>
        <end position="218"/>
    </location>
</feature>
<gene>
    <name evidence="3" type="ORF">PeribacterD1_0282</name>
</gene>
<feature type="transmembrane region" description="Helical" evidence="1">
    <location>
        <begin position="230"/>
        <end position="249"/>
    </location>
</feature>
<feature type="transmembrane region" description="Helical" evidence="1">
    <location>
        <begin position="87"/>
        <end position="109"/>
    </location>
</feature>
<feature type="transmembrane region" description="Helical" evidence="1">
    <location>
        <begin position="175"/>
        <end position="193"/>
    </location>
</feature>
<evidence type="ECO:0008006" key="5">
    <source>
        <dbReference type="Google" id="ProtNLM"/>
    </source>
</evidence>
<sequence>MHILLRRMGLSMVSLAAALLPGVLLAQETAAQAGKSVFMVVGMLLMFLVLSVLLTRVWIGIVNVSLLDVEPLSSIEHRHPYLPSLRIILASVVGTVLLLILTIKTFGTIAPFEGTAGLRRGVLFAAAAFAVAGFGIIRWRHAKEYLFAIILGTILSFVLIGFQRTLLDTTQSPDAFFMALGVVGLALAWRFLFGPWIAHIKATVLGTFIFWVGFHVLWQEAGIERTAHLLAIGIALIPAVIWCALFLKYHWERMSLVLLMFFSGMLSTAPILFYDALVRRGIELQFLLFRIVPENFTRSSSALVTGTIMEPPSVQSTLFSTLIAFLLVGVIEEASKYWVLKKSGTEFFRSINDVMELGIIVAIGFAFAENVINPTYFVGFVREYLLAPSSADWGGFIGNVVGRSILTTMVHIVATGVLGYFLGVAIFAEPMLEDARRQGKTSLISGLAWVVLHLPEKVVFRRQMFLTGFTIAVVLHGLFNFMVSLPDLLPGNPRTLGELFGLADGSYLHLVSLILIPSLFYVLGGFWILSTLLFCNENRKEHGHLIVTDTFVRMGS</sequence>
<evidence type="ECO:0000313" key="4">
    <source>
        <dbReference type="Proteomes" id="UP000069135"/>
    </source>
</evidence>
<feature type="transmembrane region" description="Helical" evidence="1">
    <location>
        <begin position="351"/>
        <end position="368"/>
    </location>
</feature>
<keyword evidence="2" id="KW-0732">Signal</keyword>
<accession>A0A0S1SN35</accession>
<keyword evidence="1" id="KW-0472">Membrane</keyword>
<keyword evidence="1" id="KW-0812">Transmembrane</keyword>
<accession>A0A0S1SS73</accession>
<protein>
    <recommendedName>
        <fullName evidence="5">PrsW family intramembrane metalloprotease</fullName>
    </recommendedName>
</protein>
<reference evidence="3 4" key="2">
    <citation type="journal article" date="2016" name="PeerJ">
        <title>Analysis of five complete genome sequences for members of the class Peribacteria in the recently recognized Peregrinibacteria bacterial phylum.</title>
        <authorList>
            <person name="Anantharaman K."/>
            <person name="Brown C.T."/>
            <person name="Burstein D."/>
            <person name="Castelle C.J."/>
            <person name="Probst A.J."/>
            <person name="Thomas B.C."/>
            <person name="Williams K.H."/>
            <person name="Banfield J.F."/>
        </authorList>
    </citation>
    <scope>NUCLEOTIDE SEQUENCE [LARGE SCALE GENOMIC DNA]</scope>
    <source>
        <strain evidence="3">RIFOXYD1_FULL_PER-ii_59_16</strain>
    </source>
</reference>
<dbReference type="AlphaFoldDB" id="A0A0S1SU49"/>
<evidence type="ECO:0000256" key="2">
    <source>
        <dbReference type="SAM" id="SignalP"/>
    </source>
</evidence>
<accession>A0A0S1SAW5</accession>
<accession>A0A0S1SU49</accession>
<evidence type="ECO:0000256" key="1">
    <source>
        <dbReference type="SAM" id="Phobius"/>
    </source>
</evidence>
<dbReference type="KEGG" id="prf:PeribacterA2_0282"/>
<keyword evidence="1" id="KW-1133">Transmembrane helix</keyword>
<dbReference type="EMBL" id="CP013065">
    <property type="protein sequence ID" value="ALM12981.1"/>
    <property type="molecule type" value="Genomic_DNA"/>
</dbReference>
<feature type="transmembrane region" description="Helical" evidence="1">
    <location>
        <begin position="506"/>
        <end position="535"/>
    </location>
</feature>
<proteinExistence type="predicted"/>
<dbReference type="Proteomes" id="UP000069135">
    <property type="component" value="Chromosome"/>
</dbReference>
<dbReference type="STRING" id="1735162.PeribacterB2_0282"/>
<feature type="transmembrane region" description="Helical" evidence="1">
    <location>
        <begin position="36"/>
        <end position="66"/>
    </location>
</feature>